<dbReference type="InterPro" id="IPR002347">
    <property type="entry name" value="SDR_fam"/>
</dbReference>
<evidence type="ECO:0000256" key="1">
    <source>
        <dbReference type="ARBA" id="ARBA00006484"/>
    </source>
</evidence>
<dbReference type="EMBL" id="JAPZEG010000017">
    <property type="protein sequence ID" value="MDE1204548.1"/>
    <property type="molecule type" value="Genomic_DNA"/>
</dbReference>
<dbReference type="PANTHER" id="PTHR24321:SF8">
    <property type="entry name" value="ESTRADIOL 17-BETA-DEHYDROGENASE 8-RELATED"/>
    <property type="match status" value="1"/>
</dbReference>
<dbReference type="EMBL" id="JAAIRY010000027">
    <property type="protein sequence ID" value="NSI66204.1"/>
    <property type="molecule type" value="Genomic_DNA"/>
</dbReference>
<gene>
    <name evidence="4" type="ORF">G4981_13105</name>
    <name evidence="3" type="ORF">O4N78_13415</name>
</gene>
<dbReference type="Proteomes" id="UP001296581">
    <property type="component" value="Unassembled WGS sequence"/>
</dbReference>
<reference evidence="3" key="3">
    <citation type="submission" date="2022-12" db="EMBL/GenBank/DDBJ databases">
        <title>Genome of R. gnavus strain RSHDN_120.</title>
        <authorList>
            <person name="Abdugheni R."/>
        </authorList>
    </citation>
    <scope>NUCLEOTIDE SEQUENCE</scope>
    <source>
        <strain evidence="3">RSHDN_120</strain>
    </source>
</reference>
<dbReference type="FunFam" id="3.40.50.720:FF:000084">
    <property type="entry name" value="Short-chain dehydrogenase reductase"/>
    <property type="match status" value="1"/>
</dbReference>
<dbReference type="PROSITE" id="PS00061">
    <property type="entry name" value="ADH_SHORT"/>
    <property type="match status" value="1"/>
</dbReference>
<protein>
    <submittedName>
        <fullName evidence="3">SDR family oxidoreductase</fullName>
    </submittedName>
</protein>
<dbReference type="RefSeq" id="WP_118401362.1">
    <property type="nucleotide sequence ID" value="NZ_JAAIRY010000027.1"/>
</dbReference>
<dbReference type="GO" id="GO:0016491">
    <property type="term" value="F:oxidoreductase activity"/>
    <property type="evidence" value="ECO:0007669"/>
    <property type="project" value="UniProtKB-KW"/>
</dbReference>
<dbReference type="SUPFAM" id="SSF51735">
    <property type="entry name" value="NAD(P)-binding Rossmann-fold domains"/>
    <property type="match status" value="1"/>
</dbReference>
<evidence type="ECO:0000313" key="3">
    <source>
        <dbReference type="EMBL" id="MDE1204548.1"/>
    </source>
</evidence>
<name>A0AAW6K312_MEDGN</name>
<dbReference type="PRINTS" id="PR00080">
    <property type="entry name" value="SDRFAMILY"/>
</dbReference>
<dbReference type="AlphaFoldDB" id="A0AAW6K312"/>
<dbReference type="CDD" id="cd05233">
    <property type="entry name" value="SDR_c"/>
    <property type="match status" value="1"/>
</dbReference>
<comment type="similarity">
    <text evidence="1">Belongs to the short-chain dehydrogenases/reductases (SDR) family.</text>
</comment>
<reference evidence="4" key="1">
    <citation type="journal article" date="2020" name="Cell Host Microbe">
        <title>Functional and Genomic Variation between Human-Derived Isolates of Lachnospiraceae Reveals Inter- and Intra-Species Diversity.</title>
        <authorList>
            <person name="Sorbara M.T."/>
            <person name="Littmann E.R."/>
            <person name="Fontana E."/>
            <person name="Moody T.U."/>
            <person name="Kohout C.E."/>
            <person name="Gjonbalaj M."/>
            <person name="Eaton V."/>
            <person name="Seok R."/>
            <person name="Leiner I.M."/>
            <person name="Pamer E.G."/>
        </authorList>
    </citation>
    <scope>NUCLEOTIDE SEQUENCE</scope>
    <source>
        <strain evidence="4">MSK.11.9</strain>
    </source>
</reference>
<dbReference type="Pfam" id="PF13561">
    <property type="entry name" value="adh_short_C2"/>
    <property type="match status" value="1"/>
</dbReference>
<evidence type="ECO:0000313" key="5">
    <source>
        <dbReference type="Proteomes" id="UP001149331"/>
    </source>
</evidence>
<dbReference type="Gene3D" id="3.40.50.720">
    <property type="entry name" value="NAD(P)-binding Rossmann-like Domain"/>
    <property type="match status" value="1"/>
</dbReference>
<keyword evidence="2" id="KW-0560">Oxidoreductase</keyword>
<organism evidence="3 5">
    <name type="scientific">Mediterraneibacter gnavus</name>
    <name type="common">Ruminococcus gnavus</name>
    <dbReference type="NCBI Taxonomy" id="33038"/>
    <lineage>
        <taxon>Bacteria</taxon>
        <taxon>Bacillati</taxon>
        <taxon>Bacillota</taxon>
        <taxon>Clostridia</taxon>
        <taxon>Lachnospirales</taxon>
        <taxon>Lachnospiraceae</taxon>
        <taxon>Mediterraneibacter</taxon>
    </lineage>
</organism>
<dbReference type="NCBIfam" id="NF005559">
    <property type="entry name" value="PRK07231.1"/>
    <property type="match status" value="1"/>
</dbReference>
<dbReference type="Proteomes" id="UP001149331">
    <property type="component" value="Unassembled WGS sequence"/>
</dbReference>
<dbReference type="GO" id="GO:0008206">
    <property type="term" value="P:bile acid metabolic process"/>
    <property type="evidence" value="ECO:0007669"/>
    <property type="project" value="UniProtKB-ARBA"/>
</dbReference>
<reference evidence="4" key="2">
    <citation type="submission" date="2020-02" db="EMBL/GenBank/DDBJ databases">
        <authorList>
            <person name="Littmann E."/>
            <person name="Sorbara M."/>
        </authorList>
    </citation>
    <scope>NUCLEOTIDE SEQUENCE</scope>
    <source>
        <strain evidence="4">MSK.11.9</strain>
    </source>
</reference>
<accession>A0AAW6K312</accession>
<dbReference type="PRINTS" id="PR00081">
    <property type="entry name" value="GDHRDH"/>
</dbReference>
<evidence type="ECO:0000256" key="2">
    <source>
        <dbReference type="ARBA" id="ARBA00023002"/>
    </source>
</evidence>
<sequence length="255" mass="27356">MTFEGKVVAVTGAGGGIGTAIVSKFVDLGAKAVLLDVKEEFAKRTADLLHLTEENSMCLGVDVSKEEDVKEAVSKIRTRFNRVDVLVNTAGIPGPSARTEDYSFEDVKKVYEVNVFGTFLMMQNILPIMQEQKSGAIINFGSVSGMFGYPYEIGYGSSKAAVIYMTKNAANENGFNGVRINAVSPGWVDTNMMKTVVDSYKDVGIENSSDNVTIGPMRRVAAPEELANVVTFLASEEASYVNGANFLVDGGMTLG</sequence>
<evidence type="ECO:0000313" key="4">
    <source>
        <dbReference type="EMBL" id="NSI66204.1"/>
    </source>
</evidence>
<dbReference type="InterPro" id="IPR020904">
    <property type="entry name" value="Sc_DH/Rdtase_CS"/>
</dbReference>
<proteinExistence type="inferred from homology"/>
<dbReference type="PANTHER" id="PTHR24321">
    <property type="entry name" value="DEHYDROGENASES, SHORT CHAIN"/>
    <property type="match status" value="1"/>
</dbReference>
<comment type="caution">
    <text evidence="3">The sequence shown here is derived from an EMBL/GenBank/DDBJ whole genome shotgun (WGS) entry which is preliminary data.</text>
</comment>
<dbReference type="InterPro" id="IPR036291">
    <property type="entry name" value="NAD(P)-bd_dom_sf"/>
</dbReference>